<protein>
    <recommendedName>
        <fullName evidence="1">PEGA domain-containing protein</fullName>
    </recommendedName>
</protein>
<dbReference type="Proteomes" id="UP000001941">
    <property type="component" value="Chromosome"/>
</dbReference>
<gene>
    <name evidence="2" type="ordered locus">Mhun_2294</name>
</gene>
<dbReference type="HOGENOM" id="CLU_887424_0_0_2"/>
<dbReference type="Pfam" id="PF08308">
    <property type="entry name" value="PEGA"/>
    <property type="match status" value="1"/>
</dbReference>
<reference evidence="3" key="1">
    <citation type="journal article" date="2016" name="Stand. Genomic Sci.">
        <title>Complete genome sequence of Methanospirillum hungatei type strain JF1.</title>
        <authorList>
            <person name="Gunsalus R.P."/>
            <person name="Cook L.E."/>
            <person name="Crable B."/>
            <person name="Rohlin L."/>
            <person name="McDonald E."/>
            <person name="Mouttaki H."/>
            <person name="Sieber J.R."/>
            <person name="Poweleit N."/>
            <person name="Zhou H."/>
            <person name="Lapidus A.L."/>
            <person name="Daligault H.E."/>
            <person name="Land M."/>
            <person name="Gilna P."/>
            <person name="Ivanova N."/>
            <person name="Kyrpides N."/>
            <person name="Culley D.E."/>
            <person name="McInerney M.J."/>
        </authorList>
    </citation>
    <scope>NUCLEOTIDE SEQUENCE [LARGE SCALE GENOMIC DNA]</scope>
    <source>
        <strain evidence="3">ATCC 27890 / DSM 864 / NBRC 100397 / JF-1</strain>
    </source>
</reference>
<dbReference type="OrthoDB" id="116256at2157"/>
<dbReference type="KEGG" id="mhu:Mhun_2294"/>
<evidence type="ECO:0000313" key="3">
    <source>
        <dbReference type="Proteomes" id="UP000001941"/>
    </source>
</evidence>
<dbReference type="EMBL" id="CP000254">
    <property type="protein sequence ID" value="ABD41999.1"/>
    <property type="molecule type" value="Genomic_DNA"/>
</dbReference>
<dbReference type="AlphaFoldDB" id="Q2FTR9"/>
<dbReference type="RefSeq" id="WP_011449257.1">
    <property type="nucleotide sequence ID" value="NC_007796.1"/>
</dbReference>
<dbReference type="eggNOG" id="arCOG03264">
    <property type="taxonomic scope" value="Archaea"/>
</dbReference>
<sequence length="313" mass="33534">MKSDMGNYSGICSGHWISIPLLIFFLVTCFICSWAAADKQETLISITVTPENPPEGYAFTVTGTLTDASGSPLGNKRVSLESSPDGDPAYPFERIAVDATDRTGKFEFFRGNHTPAEYIRVSYLGNAEYQGSVSEAVPVHNAAVYGAGTHPSRTTGGLMLTGSPDNSIVLLDGEVRGVTPLALNGIESGPHILEIGKPGYQNQTMEVFVAPERKTTFSFSLPPAGINLQNAGIESQTGLHVFSNTSYQDDMSIPLGDPLYSFSKAGVSVDIYGNNTSVNGTNRTQITTLYDEDPFGDGFSMSVIITSDNTPFR</sequence>
<organism evidence="2 3">
    <name type="scientific">Methanospirillum hungatei JF-1 (strain ATCC 27890 / DSM 864 / NBRC 100397 / JF-1)</name>
    <dbReference type="NCBI Taxonomy" id="323259"/>
    <lineage>
        <taxon>Archaea</taxon>
        <taxon>Methanobacteriati</taxon>
        <taxon>Methanobacteriota</taxon>
        <taxon>Stenosarchaea group</taxon>
        <taxon>Methanomicrobia</taxon>
        <taxon>Methanomicrobiales</taxon>
        <taxon>Methanospirillaceae</taxon>
        <taxon>Methanospirillum</taxon>
    </lineage>
</organism>
<feature type="domain" description="PEGA" evidence="1">
    <location>
        <begin position="156"/>
        <end position="223"/>
    </location>
</feature>
<accession>Q2FTR9</accession>
<evidence type="ECO:0000313" key="2">
    <source>
        <dbReference type="EMBL" id="ABD41999.1"/>
    </source>
</evidence>
<name>Q2FTR9_METHJ</name>
<evidence type="ECO:0000259" key="1">
    <source>
        <dbReference type="Pfam" id="PF08308"/>
    </source>
</evidence>
<dbReference type="InterPro" id="IPR013229">
    <property type="entry name" value="PEGA"/>
</dbReference>
<dbReference type="InParanoid" id="Q2FTR9"/>
<dbReference type="EnsemblBacteria" id="ABD41999">
    <property type="protein sequence ID" value="ABD41999"/>
    <property type="gene ID" value="Mhun_2294"/>
</dbReference>
<dbReference type="STRING" id="323259.Mhun_2294"/>
<keyword evidence="3" id="KW-1185">Reference proteome</keyword>
<proteinExistence type="predicted"/>
<dbReference type="GeneID" id="3921985"/>